<dbReference type="STRING" id="1987383.A5844_001335"/>
<dbReference type="GO" id="GO:0004826">
    <property type="term" value="F:phenylalanine-tRNA ligase activity"/>
    <property type="evidence" value="ECO:0007669"/>
    <property type="project" value="InterPro"/>
</dbReference>
<evidence type="ECO:0000259" key="1">
    <source>
        <dbReference type="SMART" id="SM00873"/>
    </source>
</evidence>
<reference evidence="2 3" key="1">
    <citation type="submission" date="2017-05" db="EMBL/GenBank/DDBJ databases">
        <title>The Genome Sequence of Enterococcus sp. 10A9_DIV0425.</title>
        <authorList>
            <consortium name="The Broad Institute Genomics Platform"/>
            <consortium name="The Broad Institute Genomic Center for Infectious Diseases"/>
            <person name="Earl A."/>
            <person name="Manson A."/>
            <person name="Schwartman J."/>
            <person name="Gilmore M."/>
            <person name="Abouelleil A."/>
            <person name="Cao P."/>
            <person name="Chapman S."/>
            <person name="Cusick C."/>
            <person name="Shea T."/>
            <person name="Young S."/>
            <person name="Neafsey D."/>
            <person name="Nusbaum C."/>
            <person name="Birren B."/>
        </authorList>
    </citation>
    <scope>NUCLEOTIDE SEQUENCE [LARGE SCALE GENOMIC DNA]</scope>
    <source>
        <strain evidence="2 3">10A9_DIV0425</strain>
    </source>
</reference>
<keyword evidence="3" id="KW-1185">Reference proteome</keyword>
<sequence>MKKIIVDPTFWEVFPDAKIEILTVEGIDNHRVESKETQYHELLNQSAKEARSYLTEENFSQNEVIAQWRQAFSKFKTKKGARSSIEALLKRANQNREFFPINPLVDIYNSISLRFGVPCGGEDLEKIKGDLHLGKAQGGENFLPLGAETDAPALPEEIIYYDEEGAICRCFNWREAQRTMLTEETKQAVLVIESINEEQAMRGEKAMEALQEKINEAFDVTSIRQTLTKEQPEAELVD</sequence>
<feature type="domain" description="B3/B4 tRNA-binding" evidence="1">
    <location>
        <begin position="66"/>
        <end position="219"/>
    </location>
</feature>
<dbReference type="SMART" id="SM00873">
    <property type="entry name" value="B3_4"/>
    <property type="match status" value="1"/>
</dbReference>
<gene>
    <name evidence="2" type="ORF">A5844_001335</name>
</gene>
<organism evidence="2 3">
    <name type="scientific">Candidatus Enterococcus wittei</name>
    <dbReference type="NCBI Taxonomy" id="1987383"/>
    <lineage>
        <taxon>Bacteria</taxon>
        <taxon>Bacillati</taxon>
        <taxon>Bacillota</taxon>
        <taxon>Bacilli</taxon>
        <taxon>Lactobacillales</taxon>
        <taxon>Enterococcaceae</taxon>
        <taxon>Enterococcus</taxon>
    </lineage>
</organism>
<dbReference type="InterPro" id="IPR020825">
    <property type="entry name" value="Phe-tRNA_synthase-like_B3/B4"/>
</dbReference>
<accession>A0A242K0L7</accession>
<dbReference type="GO" id="GO:0003723">
    <property type="term" value="F:RNA binding"/>
    <property type="evidence" value="ECO:0007669"/>
    <property type="project" value="InterPro"/>
</dbReference>
<name>A0A242K0L7_9ENTE</name>
<comment type="caution">
    <text evidence="2">The sequence shown here is derived from an EMBL/GenBank/DDBJ whole genome shotgun (WGS) entry which is preliminary data.</text>
</comment>
<dbReference type="Proteomes" id="UP000194933">
    <property type="component" value="Unassembled WGS sequence"/>
</dbReference>
<evidence type="ECO:0000313" key="3">
    <source>
        <dbReference type="Proteomes" id="UP000194933"/>
    </source>
</evidence>
<dbReference type="RefSeq" id="WP_086284437.1">
    <property type="nucleotide sequence ID" value="NZ_NGMO01000002.1"/>
</dbReference>
<dbReference type="PANTHER" id="PTHR39209:SF2">
    <property type="entry name" value="CYTOPLASMIC PROTEIN"/>
    <property type="match status" value="1"/>
</dbReference>
<dbReference type="PANTHER" id="PTHR39209">
    <property type="match status" value="1"/>
</dbReference>
<dbReference type="AlphaFoldDB" id="A0A242K0L7"/>
<dbReference type="InterPro" id="IPR005146">
    <property type="entry name" value="B3/B4_tRNA-bd"/>
</dbReference>
<protein>
    <submittedName>
        <fullName evidence="2">B3/4 protein</fullName>
    </submittedName>
</protein>
<dbReference type="EMBL" id="NGMO01000002">
    <property type="protein sequence ID" value="OTP11201.1"/>
    <property type="molecule type" value="Genomic_DNA"/>
</dbReference>
<evidence type="ECO:0000313" key="2">
    <source>
        <dbReference type="EMBL" id="OTP11201.1"/>
    </source>
</evidence>
<dbReference type="SUPFAM" id="SSF56037">
    <property type="entry name" value="PheT/TilS domain"/>
    <property type="match status" value="1"/>
</dbReference>
<proteinExistence type="predicted"/>
<dbReference type="Pfam" id="PF03483">
    <property type="entry name" value="B3_4"/>
    <property type="match status" value="1"/>
</dbReference>
<dbReference type="Gene3D" id="3.50.40.10">
    <property type="entry name" value="Phenylalanyl-trna Synthetase, Chain B, domain 3"/>
    <property type="match status" value="1"/>
</dbReference>